<dbReference type="Pfam" id="PF06161">
    <property type="entry name" value="DUF975"/>
    <property type="match status" value="1"/>
</dbReference>
<accession>A0A0D6A549</accession>
<dbReference type="PANTHER" id="PTHR40076:SF1">
    <property type="entry name" value="MEMBRANE PROTEIN"/>
    <property type="match status" value="1"/>
</dbReference>
<keyword evidence="1" id="KW-0812">Transmembrane</keyword>
<protein>
    <recommendedName>
        <fullName evidence="4">DUF975 family protein</fullName>
    </recommendedName>
</protein>
<dbReference type="KEGG" id="lae:LBAT_1559"/>
<proteinExistence type="predicted"/>
<dbReference type="OrthoDB" id="9784844at2"/>
<feature type="transmembrane region" description="Helical" evidence="1">
    <location>
        <begin position="179"/>
        <end position="204"/>
    </location>
</feature>
<dbReference type="PATRIC" id="fig|1600.4.peg.1590"/>
<dbReference type="STRING" id="1600.LBAT_1559"/>
<dbReference type="Proteomes" id="UP000035709">
    <property type="component" value="Chromosome"/>
</dbReference>
<keyword evidence="1" id="KW-1133">Transmembrane helix</keyword>
<dbReference type="AlphaFoldDB" id="A0A0D6A549"/>
<dbReference type="InterPro" id="IPR010380">
    <property type="entry name" value="DUF975"/>
</dbReference>
<evidence type="ECO:0008006" key="4">
    <source>
        <dbReference type="Google" id="ProtNLM"/>
    </source>
</evidence>
<feature type="transmembrane region" description="Helical" evidence="1">
    <location>
        <begin position="20"/>
        <end position="43"/>
    </location>
</feature>
<dbReference type="PANTHER" id="PTHR40076">
    <property type="entry name" value="MEMBRANE PROTEIN-RELATED"/>
    <property type="match status" value="1"/>
</dbReference>
<dbReference type="RefSeq" id="WP_060459821.1">
    <property type="nucleotide sequence ID" value="NZ_AP014808.1"/>
</dbReference>
<organism evidence="2 3">
    <name type="scientific">Lactobacillus acetotolerans</name>
    <dbReference type="NCBI Taxonomy" id="1600"/>
    <lineage>
        <taxon>Bacteria</taxon>
        <taxon>Bacillati</taxon>
        <taxon>Bacillota</taxon>
        <taxon>Bacilli</taxon>
        <taxon>Lactobacillales</taxon>
        <taxon>Lactobacillaceae</taxon>
        <taxon>Lactobacillus</taxon>
    </lineage>
</organism>
<sequence length="224" mass="25141">MSRKEIKAEAKDKLRGNWGWAVLVFFIDFIVCSILAGGVTAGTHNGSWKYKMSLLNPEYYYKYGTTSTIMGIITGFIALSLVISFLNFRDGKKDGVLKAAFSSFTNGRFGPEIINYLLSTVFTYLWTLLLIIPGFIKSYSYAMTPYIVSDMVASGKTVQATSGITASRKLMDGHKMELFVFNLSFLGWFILGLITLGIGFLWLVPYYQTSRSNFYRALAGNQFK</sequence>
<evidence type="ECO:0000313" key="2">
    <source>
        <dbReference type="EMBL" id="BAQ57948.1"/>
    </source>
</evidence>
<dbReference type="EMBL" id="AP014808">
    <property type="protein sequence ID" value="BAQ57948.1"/>
    <property type="molecule type" value="Genomic_DNA"/>
</dbReference>
<evidence type="ECO:0000256" key="1">
    <source>
        <dbReference type="SAM" id="Phobius"/>
    </source>
</evidence>
<evidence type="ECO:0000313" key="3">
    <source>
        <dbReference type="Proteomes" id="UP000035709"/>
    </source>
</evidence>
<keyword evidence="3" id="KW-1185">Reference proteome</keyword>
<name>A0A0D6A549_9LACO</name>
<gene>
    <name evidence="2" type="ORF">LBAT_1559</name>
</gene>
<reference evidence="2 3" key="1">
    <citation type="submission" date="2015-03" db="EMBL/GenBank/DDBJ databases">
        <title>Complete genome sequence of Lactobacillus acetotolerans NBRC 13120.</title>
        <authorList>
            <person name="Toh H."/>
            <person name="Morita H."/>
            <person name="Fujita N."/>
        </authorList>
    </citation>
    <scope>NUCLEOTIDE SEQUENCE [LARGE SCALE GENOMIC DNA]</scope>
    <source>
        <strain evidence="2 3">NBRC 13120</strain>
    </source>
</reference>
<feature type="transmembrane region" description="Helical" evidence="1">
    <location>
        <begin position="63"/>
        <end position="88"/>
    </location>
</feature>
<keyword evidence="1" id="KW-0472">Membrane</keyword>
<feature type="transmembrane region" description="Helical" evidence="1">
    <location>
        <begin position="113"/>
        <end position="136"/>
    </location>
</feature>